<accession>A0A7J6X9X9</accession>
<dbReference type="OrthoDB" id="682522at2759"/>
<evidence type="ECO:0000313" key="2">
    <source>
        <dbReference type="EMBL" id="KAF5205605.1"/>
    </source>
</evidence>
<dbReference type="Proteomes" id="UP000554482">
    <property type="component" value="Unassembled WGS sequence"/>
</dbReference>
<dbReference type="InterPro" id="IPR013216">
    <property type="entry name" value="Methyltransf_11"/>
</dbReference>
<name>A0A7J6X9X9_THATH</name>
<dbReference type="PANTHER" id="PTHR45085">
    <property type="entry name" value="F21J9.14"/>
    <property type="match status" value="1"/>
</dbReference>
<dbReference type="AlphaFoldDB" id="A0A7J6X9X9"/>
<dbReference type="Gene3D" id="3.40.50.150">
    <property type="entry name" value="Vaccinia Virus protein VP39"/>
    <property type="match status" value="1"/>
</dbReference>
<comment type="caution">
    <text evidence="2">The sequence shown here is derived from an EMBL/GenBank/DDBJ whole genome shotgun (WGS) entry which is preliminary data.</text>
</comment>
<protein>
    <submittedName>
        <fullName evidence="2">S-adenosyl-l-methionine-dependent methyltransferases superfamily protein</fullName>
    </submittedName>
</protein>
<feature type="domain" description="Methyltransferase type 11" evidence="1">
    <location>
        <begin position="24"/>
        <end position="71"/>
    </location>
</feature>
<reference evidence="2 3" key="1">
    <citation type="submission" date="2020-06" db="EMBL/GenBank/DDBJ databases">
        <title>Transcriptomic and genomic resources for Thalictrum thalictroides and T. hernandezii: Facilitating candidate gene discovery in an emerging model plant lineage.</title>
        <authorList>
            <person name="Arias T."/>
            <person name="Riano-Pachon D.M."/>
            <person name="Di Stilio V.S."/>
        </authorList>
    </citation>
    <scope>NUCLEOTIDE SEQUENCE [LARGE SCALE GENOMIC DNA]</scope>
    <source>
        <strain evidence="3">cv. WT478/WT964</strain>
        <tissue evidence="2">Leaves</tissue>
    </source>
</reference>
<gene>
    <name evidence="2" type="ORF">FRX31_004808</name>
</gene>
<dbReference type="InterPro" id="IPR029063">
    <property type="entry name" value="SAM-dependent_MTases_sf"/>
</dbReference>
<dbReference type="GO" id="GO:0008757">
    <property type="term" value="F:S-adenosylmethionine-dependent methyltransferase activity"/>
    <property type="evidence" value="ECO:0007669"/>
    <property type="project" value="InterPro"/>
</dbReference>
<sequence length="118" mass="13332">MALSELGVIDITGIELIDSSPLVSKADPYNLPFFDDVFDLGFSAHFAEALFPLRFISEMERTVRIGGFCVIVLEDCFDDDLNEIKRLFRRSSFVSARNVTLIGLKMTRIIMRRIASPP</sequence>
<dbReference type="PANTHER" id="PTHR45085:SF3">
    <property type="entry name" value="S-ADENOSYL-L-METHIONINE-DEPENDENT METHYLTRANSFERASES SUPERFAMILY PROTEIN"/>
    <property type="match status" value="1"/>
</dbReference>
<dbReference type="SUPFAM" id="SSF53335">
    <property type="entry name" value="S-adenosyl-L-methionine-dependent methyltransferases"/>
    <property type="match status" value="1"/>
</dbReference>
<organism evidence="2 3">
    <name type="scientific">Thalictrum thalictroides</name>
    <name type="common">Rue-anemone</name>
    <name type="synonym">Anemone thalictroides</name>
    <dbReference type="NCBI Taxonomy" id="46969"/>
    <lineage>
        <taxon>Eukaryota</taxon>
        <taxon>Viridiplantae</taxon>
        <taxon>Streptophyta</taxon>
        <taxon>Embryophyta</taxon>
        <taxon>Tracheophyta</taxon>
        <taxon>Spermatophyta</taxon>
        <taxon>Magnoliopsida</taxon>
        <taxon>Ranunculales</taxon>
        <taxon>Ranunculaceae</taxon>
        <taxon>Thalictroideae</taxon>
        <taxon>Thalictrum</taxon>
    </lineage>
</organism>
<dbReference type="GO" id="GO:0032259">
    <property type="term" value="P:methylation"/>
    <property type="evidence" value="ECO:0007669"/>
    <property type="project" value="UniProtKB-KW"/>
</dbReference>
<keyword evidence="2" id="KW-0489">Methyltransferase</keyword>
<dbReference type="Pfam" id="PF08241">
    <property type="entry name" value="Methyltransf_11"/>
    <property type="match status" value="1"/>
</dbReference>
<proteinExistence type="predicted"/>
<evidence type="ECO:0000313" key="3">
    <source>
        <dbReference type="Proteomes" id="UP000554482"/>
    </source>
</evidence>
<keyword evidence="3" id="KW-1185">Reference proteome</keyword>
<keyword evidence="2" id="KW-0808">Transferase</keyword>
<dbReference type="EMBL" id="JABWDY010003841">
    <property type="protein sequence ID" value="KAF5205605.1"/>
    <property type="molecule type" value="Genomic_DNA"/>
</dbReference>
<evidence type="ECO:0000259" key="1">
    <source>
        <dbReference type="Pfam" id="PF08241"/>
    </source>
</evidence>